<dbReference type="Proteomes" id="UP000326354">
    <property type="component" value="Chromosome"/>
</dbReference>
<dbReference type="GO" id="GO:0016829">
    <property type="term" value="F:lyase activity"/>
    <property type="evidence" value="ECO:0007669"/>
    <property type="project" value="UniProtKB-KW"/>
</dbReference>
<evidence type="ECO:0000313" key="2">
    <source>
        <dbReference type="EMBL" id="BBM85156.1"/>
    </source>
</evidence>
<dbReference type="SUPFAM" id="SSF54637">
    <property type="entry name" value="Thioesterase/thiol ester dehydrase-isomerase"/>
    <property type="match status" value="1"/>
</dbReference>
<dbReference type="EMBL" id="AP019860">
    <property type="protein sequence ID" value="BBM85156.1"/>
    <property type="molecule type" value="Genomic_DNA"/>
</dbReference>
<dbReference type="InterPro" id="IPR029069">
    <property type="entry name" value="HotDog_dom_sf"/>
</dbReference>
<keyword evidence="3" id="KW-1185">Reference proteome</keyword>
<evidence type="ECO:0000313" key="3">
    <source>
        <dbReference type="Proteomes" id="UP000326354"/>
    </source>
</evidence>
<proteinExistence type="predicted"/>
<name>A0A5S9IPC6_UABAM</name>
<dbReference type="KEGG" id="uam:UABAM_03519"/>
<accession>A0A5S9IPC6</accession>
<dbReference type="AlphaFoldDB" id="A0A5S9IPC6"/>
<reference evidence="2 3" key="1">
    <citation type="submission" date="2019-08" db="EMBL/GenBank/DDBJ databases">
        <title>Complete genome sequence of Candidatus Uab amorphum.</title>
        <authorList>
            <person name="Shiratori T."/>
            <person name="Suzuki S."/>
            <person name="Kakizawa Y."/>
            <person name="Ishida K."/>
        </authorList>
    </citation>
    <scope>NUCLEOTIDE SEQUENCE [LARGE SCALE GENOMIC DNA]</scope>
    <source>
        <strain evidence="2 3">SRT547</strain>
    </source>
</reference>
<organism evidence="2 3">
    <name type="scientific">Uabimicrobium amorphum</name>
    <dbReference type="NCBI Taxonomy" id="2596890"/>
    <lineage>
        <taxon>Bacteria</taxon>
        <taxon>Pseudomonadati</taxon>
        <taxon>Planctomycetota</taxon>
        <taxon>Candidatus Uabimicrobiia</taxon>
        <taxon>Candidatus Uabimicrobiales</taxon>
        <taxon>Candidatus Uabimicrobiaceae</taxon>
        <taxon>Candidatus Uabimicrobium</taxon>
    </lineage>
</organism>
<protein>
    <submittedName>
        <fullName evidence="2">3-hydroxyacyl-[acyl-carrier-protein] dehydratase FabZ</fullName>
    </submittedName>
</protein>
<feature type="domain" description="ApeI dehydratase-like" evidence="1">
    <location>
        <begin position="7"/>
        <end position="90"/>
    </location>
</feature>
<dbReference type="Gene3D" id="3.10.129.10">
    <property type="entry name" value="Hotdog Thioesterase"/>
    <property type="match status" value="1"/>
</dbReference>
<gene>
    <name evidence="2" type="ORF">UABAM_03519</name>
</gene>
<sequence length="106" mass="12203">MLQEDNTIKIPQNLHVFAGHFEDNPIVPGIYSLELAVCIMSRFLKKEVTLEKIIRCKFTTPLVPSMELTSKVELLSIENDLQKARVQFWVDDTVTVDIKFVVKIIE</sequence>
<dbReference type="Pfam" id="PF22818">
    <property type="entry name" value="ApeI-like"/>
    <property type="match status" value="1"/>
</dbReference>
<dbReference type="InterPro" id="IPR054545">
    <property type="entry name" value="ApeI-like"/>
</dbReference>
<evidence type="ECO:0000259" key="1">
    <source>
        <dbReference type="Pfam" id="PF22818"/>
    </source>
</evidence>